<dbReference type="InterPro" id="IPR038207">
    <property type="entry name" value="DIX_dom_sf"/>
</dbReference>
<feature type="region of interest" description="Disordered" evidence="4">
    <location>
        <begin position="583"/>
        <end position="634"/>
    </location>
</feature>
<evidence type="ECO:0000256" key="1">
    <source>
        <dbReference type="ARBA" id="ARBA00022687"/>
    </source>
</evidence>
<evidence type="ECO:0000313" key="6">
    <source>
        <dbReference type="Proteomes" id="UP000050795"/>
    </source>
</evidence>
<dbReference type="InterPro" id="IPR029071">
    <property type="entry name" value="Ubiquitin-like_domsf"/>
</dbReference>
<dbReference type="GO" id="GO:0008013">
    <property type="term" value="F:beta-catenin binding"/>
    <property type="evidence" value="ECO:0007669"/>
    <property type="project" value="TreeGrafter"/>
</dbReference>
<evidence type="ECO:0000256" key="3">
    <source>
        <dbReference type="SAM" id="Coils"/>
    </source>
</evidence>
<evidence type="ECO:0000313" key="7">
    <source>
        <dbReference type="WBParaSite" id="TREG1_12300.1"/>
    </source>
</evidence>
<dbReference type="Pfam" id="PF08833">
    <property type="entry name" value="Axin_b-cat_bind"/>
    <property type="match status" value="1"/>
</dbReference>
<dbReference type="AlphaFoldDB" id="A0AA85IUM0"/>
<dbReference type="SUPFAM" id="SSF54236">
    <property type="entry name" value="Ubiquitin-like"/>
    <property type="match status" value="1"/>
</dbReference>
<reference evidence="6" key="1">
    <citation type="submission" date="2022-06" db="EMBL/GenBank/DDBJ databases">
        <authorList>
            <person name="Berger JAMES D."/>
            <person name="Berger JAMES D."/>
        </authorList>
    </citation>
    <scope>NUCLEOTIDE SEQUENCE [LARGE SCALE GENOMIC DNA]</scope>
</reference>
<dbReference type="GO" id="GO:0005886">
    <property type="term" value="C:plasma membrane"/>
    <property type="evidence" value="ECO:0007669"/>
    <property type="project" value="TreeGrafter"/>
</dbReference>
<dbReference type="GO" id="GO:0048468">
    <property type="term" value="P:cell development"/>
    <property type="evidence" value="ECO:0007669"/>
    <property type="project" value="TreeGrafter"/>
</dbReference>
<dbReference type="GO" id="GO:0090090">
    <property type="term" value="P:negative regulation of canonical Wnt signaling pathway"/>
    <property type="evidence" value="ECO:0007669"/>
    <property type="project" value="InterPro"/>
</dbReference>
<feature type="coiled-coil region" evidence="3">
    <location>
        <begin position="116"/>
        <end position="146"/>
    </location>
</feature>
<keyword evidence="6" id="KW-1185">Reference proteome</keyword>
<accession>A0AA85IUM0</accession>
<dbReference type="GO" id="GO:0030877">
    <property type="term" value="C:beta-catenin destruction complex"/>
    <property type="evidence" value="ECO:0007669"/>
    <property type="project" value="TreeGrafter"/>
</dbReference>
<keyword evidence="3" id="KW-0175">Coiled coil</keyword>
<dbReference type="WBParaSite" id="TREG1_12300.2">
    <property type="protein sequence ID" value="TREG1_12300.2"/>
    <property type="gene ID" value="TREG1_12300"/>
</dbReference>
<sequence>MLSSGLTNDTSQHSCNNKVDVPCEHHDNYNNKPQITHQSRLLNMLPSQDTNHTAQQSSTSMQTACHPNHVNISTGGLLVHGNHFNSVSKEPSHPNKLHHPVRKQTNLAESDPPLFVQLLTERLEKVKESRDKVEKLMSLVNQVDEKHSVESGHSSVPLKDTKDYNRSLQLNNSTWCQQDATNSSINPSVNEVNFTSAHIIHSSTDDSKRLNHPHESVFHKNRRHTDKSQDAQEILDDHCSRIWADELGDSTINASKTYYRRQQSDCSRNTTSRSSTTPYPIISDTLVHSMHSSLVRGGSSGTEYEMKRLSEQYRTTTASYSSANSNNNINSNQPTMSDSSHRRWHTAGSYRGMNRVNKSDVRSTASWDSGVVTSYEMKSLNLNNNADDNDYLDAETSSILEAASVQALSSSTTELALVNGEVTAKLVEKMIRHYPHKTFNRDSRHNGNMLPLFNSNQGKKETINPGYEYKYRLERKWQQQQQSGHFYESPYVQGFNPNSSICSACQHSADRVPCDWNHHCFHYPSTHSASNEHSSPPHLMVTSCGCNQSSDKSVLGSSCRSFPTASDTSSTFDSGISSAYDQLPLQKHTNNRENRSQSLHNWQMNVNLKDTNLSTPRGNRTHSASKSSCDSNNTSRSINYPQTNCFISSCYEFNLKQLPGHYMQNDLCPTRHHHCPEIMTIKDVNKHDGNECKKPSSESSLQSVLVFIGLIFQQLSQHVHGFLFFGVHMDSRLTNTQQQQQTSNVNSSGPGLVVGYYLCDDPVPYRTVWTGPTTVSHNNQSSSASSAVLVEVNDQSQTVDNCQTNSTGQPLLTLGQFKQLIAKKGVYRYFFKKPNDEFGTGVVHEELTNDDATLPLWEGKVVARVERAD</sequence>
<dbReference type="PANTHER" id="PTHR46102:SF2">
    <property type="entry name" value="AXIN"/>
    <property type="match status" value="1"/>
</dbReference>
<feature type="domain" description="DIX" evidence="5">
    <location>
        <begin position="783"/>
        <end position="869"/>
    </location>
</feature>
<dbReference type="GO" id="GO:0032436">
    <property type="term" value="P:positive regulation of proteasomal ubiquitin-dependent protein catabolic process"/>
    <property type="evidence" value="ECO:0007669"/>
    <property type="project" value="TreeGrafter"/>
</dbReference>
<dbReference type="GO" id="GO:0019901">
    <property type="term" value="F:protein kinase binding"/>
    <property type="evidence" value="ECO:0007669"/>
    <property type="project" value="TreeGrafter"/>
</dbReference>
<dbReference type="GO" id="GO:0031625">
    <property type="term" value="F:ubiquitin protein ligase binding"/>
    <property type="evidence" value="ECO:0007669"/>
    <property type="project" value="TreeGrafter"/>
</dbReference>
<feature type="compositionally biased region" description="Polar residues" evidence="4">
    <location>
        <begin position="596"/>
        <end position="634"/>
    </location>
</feature>
<dbReference type="WBParaSite" id="TREG1_12300.1">
    <property type="protein sequence ID" value="TREG1_12300.1"/>
    <property type="gene ID" value="TREG1_12300"/>
</dbReference>
<evidence type="ECO:0000259" key="5">
    <source>
        <dbReference type="PROSITE" id="PS50841"/>
    </source>
</evidence>
<feature type="compositionally biased region" description="Low complexity" evidence="4">
    <location>
        <begin position="320"/>
        <end position="332"/>
    </location>
</feature>
<protein>
    <recommendedName>
        <fullName evidence="5">DIX domain-containing protein</fullName>
    </recommendedName>
</protein>
<dbReference type="Proteomes" id="UP000050795">
    <property type="component" value="Unassembled WGS sequence"/>
</dbReference>
<name>A0AA85IUM0_TRIRE</name>
<organism evidence="6 8">
    <name type="scientific">Trichobilharzia regenti</name>
    <name type="common">Nasal bird schistosome</name>
    <dbReference type="NCBI Taxonomy" id="157069"/>
    <lineage>
        <taxon>Eukaryota</taxon>
        <taxon>Metazoa</taxon>
        <taxon>Spiralia</taxon>
        <taxon>Lophotrochozoa</taxon>
        <taxon>Platyhelminthes</taxon>
        <taxon>Trematoda</taxon>
        <taxon>Digenea</taxon>
        <taxon>Strigeidida</taxon>
        <taxon>Schistosomatoidea</taxon>
        <taxon>Schistosomatidae</taxon>
        <taxon>Trichobilharzia</taxon>
    </lineage>
</organism>
<reference evidence="7 8" key="2">
    <citation type="submission" date="2023-11" db="UniProtKB">
        <authorList>
            <consortium name="WormBaseParasite"/>
        </authorList>
    </citation>
    <scope>IDENTIFICATION</scope>
</reference>
<dbReference type="GO" id="GO:0005634">
    <property type="term" value="C:nucleus"/>
    <property type="evidence" value="ECO:0007669"/>
    <property type="project" value="TreeGrafter"/>
</dbReference>
<evidence type="ECO:0000256" key="4">
    <source>
        <dbReference type="SAM" id="MobiDB-lite"/>
    </source>
</evidence>
<dbReference type="Pfam" id="PF00778">
    <property type="entry name" value="DIX"/>
    <property type="match status" value="1"/>
</dbReference>
<feature type="region of interest" description="Disordered" evidence="4">
    <location>
        <begin position="320"/>
        <end position="343"/>
    </location>
</feature>
<evidence type="ECO:0000256" key="2">
    <source>
        <dbReference type="PROSITE-ProRule" id="PRU00069"/>
    </source>
</evidence>
<dbReference type="PROSITE" id="PS50841">
    <property type="entry name" value="DIX"/>
    <property type="match status" value="1"/>
</dbReference>
<dbReference type="SMART" id="SM00021">
    <property type="entry name" value="DAX"/>
    <property type="match status" value="1"/>
</dbReference>
<dbReference type="PANTHER" id="PTHR46102">
    <property type="entry name" value="AXIN"/>
    <property type="match status" value="1"/>
</dbReference>
<dbReference type="InterPro" id="IPR001158">
    <property type="entry name" value="DIX"/>
</dbReference>
<evidence type="ECO:0000313" key="8">
    <source>
        <dbReference type="WBParaSite" id="TREG1_12300.2"/>
    </source>
</evidence>
<dbReference type="GO" id="GO:0060090">
    <property type="term" value="F:molecular adaptor activity"/>
    <property type="evidence" value="ECO:0007669"/>
    <property type="project" value="TreeGrafter"/>
</dbReference>
<keyword evidence="1 2" id="KW-0879">Wnt signaling pathway</keyword>
<proteinExistence type="predicted"/>
<dbReference type="Gene3D" id="2.40.240.130">
    <property type="match status" value="1"/>
</dbReference>
<dbReference type="InterPro" id="IPR043581">
    <property type="entry name" value="Axin-like"/>
</dbReference>
<dbReference type="InterPro" id="IPR014936">
    <property type="entry name" value="Axin_b-cat-bd"/>
</dbReference>
<dbReference type="GO" id="GO:0016055">
    <property type="term" value="P:Wnt signaling pathway"/>
    <property type="evidence" value="ECO:0007669"/>
    <property type="project" value="UniProtKB-KW"/>
</dbReference>